<evidence type="ECO:0000313" key="6">
    <source>
        <dbReference type="EMBL" id="GCE00893.1"/>
    </source>
</evidence>
<reference evidence="6 7" key="1">
    <citation type="submission" date="2018-12" db="EMBL/GenBank/DDBJ databases">
        <title>Draft genome sequence of Embleya hyalina NBRC 13850T.</title>
        <authorList>
            <person name="Komaki H."/>
            <person name="Hosoyama A."/>
            <person name="Kimura A."/>
            <person name="Ichikawa N."/>
            <person name="Tamura T."/>
        </authorList>
    </citation>
    <scope>NUCLEOTIDE SEQUENCE [LARGE SCALE GENOMIC DNA]</scope>
    <source>
        <strain evidence="6 7">NBRC 13850</strain>
    </source>
</reference>
<dbReference type="Proteomes" id="UP000286931">
    <property type="component" value="Unassembled WGS sequence"/>
</dbReference>
<dbReference type="Gene3D" id="3.40.50.300">
    <property type="entry name" value="P-loop containing nucleotide triphosphate hydrolases"/>
    <property type="match status" value="1"/>
</dbReference>
<proteinExistence type="predicted"/>
<dbReference type="AlphaFoldDB" id="A0A401Z1Y2"/>
<feature type="domain" description="ABC transporter" evidence="5">
    <location>
        <begin position="315"/>
        <end position="557"/>
    </location>
</feature>
<organism evidence="6 7">
    <name type="scientific">Embleya hyalina</name>
    <dbReference type="NCBI Taxonomy" id="516124"/>
    <lineage>
        <taxon>Bacteria</taxon>
        <taxon>Bacillati</taxon>
        <taxon>Actinomycetota</taxon>
        <taxon>Actinomycetes</taxon>
        <taxon>Kitasatosporales</taxon>
        <taxon>Streptomycetaceae</taxon>
        <taxon>Embleya</taxon>
    </lineage>
</organism>
<keyword evidence="7" id="KW-1185">Reference proteome</keyword>
<evidence type="ECO:0000256" key="2">
    <source>
        <dbReference type="ARBA" id="ARBA00022741"/>
    </source>
</evidence>
<feature type="compositionally biased region" description="Gly residues" evidence="4">
    <location>
        <begin position="192"/>
        <end position="207"/>
    </location>
</feature>
<feature type="compositionally biased region" description="Polar residues" evidence="4">
    <location>
        <begin position="19"/>
        <end position="32"/>
    </location>
</feature>
<evidence type="ECO:0000313" key="7">
    <source>
        <dbReference type="Proteomes" id="UP000286931"/>
    </source>
</evidence>
<dbReference type="GO" id="GO:0005524">
    <property type="term" value="F:ATP binding"/>
    <property type="evidence" value="ECO:0007669"/>
    <property type="project" value="UniProtKB-KW"/>
</dbReference>
<feature type="region of interest" description="Disordered" evidence="4">
    <location>
        <begin position="1"/>
        <end position="102"/>
    </location>
</feature>
<gene>
    <name evidence="6" type="ORF">EHYA_08620</name>
</gene>
<dbReference type="InterPro" id="IPR051120">
    <property type="entry name" value="ABC_AA/LPS_Transport"/>
</dbReference>
<dbReference type="PANTHER" id="PTHR45772:SF9">
    <property type="entry name" value="CONSERVED COMPONENT OF ABC TRANSPORTER FOR NATURAL AMINO ACIDS"/>
    <property type="match status" value="1"/>
</dbReference>
<feature type="compositionally biased region" description="Basic and acidic residues" evidence="4">
    <location>
        <begin position="242"/>
        <end position="256"/>
    </location>
</feature>
<dbReference type="PROSITE" id="PS50893">
    <property type="entry name" value="ABC_TRANSPORTER_2"/>
    <property type="match status" value="1"/>
</dbReference>
<keyword evidence="3 6" id="KW-0067">ATP-binding</keyword>
<dbReference type="InterPro" id="IPR027417">
    <property type="entry name" value="P-loop_NTPase"/>
</dbReference>
<comment type="caution">
    <text evidence="6">The sequence shown here is derived from an EMBL/GenBank/DDBJ whole genome shotgun (WGS) entry which is preliminary data.</text>
</comment>
<dbReference type="EMBL" id="BIFH01000043">
    <property type="protein sequence ID" value="GCE00893.1"/>
    <property type="molecule type" value="Genomic_DNA"/>
</dbReference>
<dbReference type="InterPro" id="IPR003593">
    <property type="entry name" value="AAA+_ATPase"/>
</dbReference>
<evidence type="ECO:0000256" key="1">
    <source>
        <dbReference type="ARBA" id="ARBA00022448"/>
    </source>
</evidence>
<keyword evidence="1" id="KW-0813">Transport</keyword>
<evidence type="ECO:0000256" key="4">
    <source>
        <dbReference type="SAM" id="MobiDB-lite"/>
    </source>
</evidence>
<dbReference type="SUPFAM" id="SSF52540">
    <property type="entry name" value="P-loop containing nucleoside triphosphate hydrolases"/>
    <property type="match status" value="1"/>
</dbReference>
<protein>
    <submittedName>
        <fullName evidence="6">ABC transporter ATP-binding protein</fullName>
    </submittedName>
</protein>
<dbReference type="Pfam" id="PF12399">
    <property type="entry name" value="BCA_ABC_TP_C"/>
    <property type="match status" value="1"/>
</dbReference>
<dbReference type="PANTHER" id="PTHR45772">
    <property type="entry name" value="CONSERVED COMPONENT OF ABC TRANSPORTER FOR NATURAL AMINO ACIDS-RELATED"/>
    <property type="match status" value="1"/>
</dbReference>
<feature type="compositionally biased region" description="Basic residues" evidence="4">
    <location>
        <begin position="55"/>
        <end position="70"/>
    </location>
</feature>
<feature type="region of interest" description="Disordered" evidence="4">
    <location>
        <begin position="180"/>
        <end position="270"/>
    </location>
</feature>
<dbReference type="GO" id="GO:0005886">
    <property type="term" value="C:plasma membrane"/>
    <property type="evidence" value="ECO:0007669"/>
    <property type="project" value="TreeGrafter"/>
</dbReference>
<evidence type="ECO:0000256" key="3">
    <source>
        <dbReference type="ARBA" id="ARBA00022840"/>
    </source>
</evidence>
<accession>A0A401Z1Y2</accession>
<dbReference type="Pfam" id="PF00005">
    <property type="entry name" value="ABC_tran"/>
    <property type="match status" value="1"/>
</dbReference>
<name>A0A401Z1Y2_9ACTN</name>
<dbReference type="SMART" id="SM00382">
    <property type="entry name" value="AAA"/>
    <property type="match status" value="1"/>
</dbReference>
<dbReference type="InterPro" id="IPR003439">
    <property type="entry name" value="ABC_transporter-like_ATP-bd"/>
</dbReference>
<evidence type="ECO:0000259" key="5">
    <source>
        <dbReference type="PROSITE" id="PS50893"/>
    </source>
</evidence>
<sequence length="563" mass="58233">MAGRGDDARGVGSHGSYDGTAQSTDRNPSRTTGSRRRLDAGGDTTSASGGGIVPGRRRRTRAHRAGGHRVGRLDRRLPSRPRTPHGCVLTMGTSVAPSRAGESGRTAVSVGEFGDPGGAAPGRVAAWVSQLPFDEHRLPRHVGVLPYPTRLAAIGPRSSGVYGAGGYETGTEYVSWPGGDAGSGGESASLGRGAGVVPGVPGSGPDGAGEPCSTVDPSSGAAPDTGGARVGGDAVSGMAFDPARRPWRGSDAEARRPTRLGSDPGCARRARSARGRIRALRSPADGEIPDPVPLFVSGSEPTLAIGVDRVRRPVLRARDLRVEFAGMPAVDGVSMWVERGEVVGVVGPAGSGKTTLLNALTGVVPATGALFVDGLPVRLGSPERSRRAGLVRMFQTPQPVRALSGADNFVLARSDTRHRGLLAAWLLHPLLARVDLERGIGTDRVGPGGRQRRGADVLTYGERRLLDIARGIAAVPRVLMLDEPSAGLSARETDALLVLLRGVAADGVGLIVVDRRIDFIEALCDRVTVLDTGRVVAEGTPAEIRRNRRAMDACLGAGAGSDA</sequence>
<dbReference type="GO" id="GO:0016887">
    <property type="term" value="F:ATP hydrolysis activity"/>
    <property type="evidence" value="ECO:0007669"/>
    <property type="project" value="InterPro"/>
</dbReference>
<dbReference type="InterPro" id="IPR032823">
    <property type="entry name" value="BCA_ABC_TP_C"/>
</dbReference>
<keyword evidence="2" id="KW-0547">Nucleotide-binding</keyword>